<dbReference type="Gene3D" id="3.30.70.270">
    <property type="match status" value="1"/>
</dbReference>
<dbReference type="NCBIfam" id="NF002955">
    <property type="entry name" value="PRK03609.1"/>
    <property type="match status" value="1"/>
</dbReference>
<dbReference type="SUPFAM" id="SSF56672">
    <property type="entry name" value="DNA/RNA polymerases"/>
    <property type="match status" value="1"/>
</dbReference>
<dbReference type="Gene3D" id="3.40.1170.60">
    <property type="match status" value="1"/>
</dbReference>
<keyword evidence="7" id="KW-0548">Nucleotidyltransferase</keyword>
<name>Q1K1Q5_DESA6</name>
<dbReference type="InterPro" id="IPR043128">
    <property type="entry name" value="Rev_trsase/Diguanyl_cyclase"/>
</dbReference>
<dbReference type="EMBL" id="AAEW02000005">
    <property type="protein sequence ID" value="EAT16333.1"/>
    <property type="molecule type" value="Genomic_DNA"/>
</dbReference>
<dbReference type="GO" id="GO:0003684">
    <property type="term" value="F:damaged DNA binding"/>
    <property type="evidence" value="ECO:0007669"/>
    <property type="project" value="InterPro"/>
</dbReference>
<keyword evidence="8" id="KW-1185">Reference proteome</keyword>
<keyword evidence="7" id="KW-0808">Transferase</keyword>
<dbReference type="EC" id="2.7.7.7" evidence="7"/>
<sequence>MTSYALVDCNNFYVSCERLFCPQLKRRPVVILSNNDGCVVSRSQEAKALKIPMATPLFKVHSLLKRHQVAIFSSNYTLYADISSRVMQTLELFSPEVEEYSIDEAFLNLTGLVKSEDRLDYGQKIRQTVHQHVGIPVCVGLAPTKTLAKLANYAAKNYPATNGVVDLHSPQRRQRLLHLTPVGEIWGIGRRTALRLQQMGIHTGWQLTQMPLKQARHRFSIVMERLIRELHGENCLEVDHQPAPQQQVICSRSFGEKIVSFDELRETVCEFSARAAEKLRHNQQAARLINVSIRTSAYCAAEPCYANSASGMLQQHTSDSRQIVAKATQLLEGLWKEGYRYAKAGVMLSDLCLENNIQPGLFDDVNQKNKSKALMQAMDHINEQCGSIWLGGQRPQRDWFMNQNYLSPAYTTRWDCLPVVS</sequence>
<dbReference type="InterPro" id="IPR025188">
    <property type="entry name" value="DUF4113"/>
</dbReference>
<dbReference type="Gene3D" id="1.10.150.20">
    <property type="entry name" value="5' to 3' exonuclease, C-terminal subdomain"/>
    <property type="match status" value="1"/>
</dbReference>
<dbReference type="Gene3D" id="3.30.1490.100">
    <property type="entry name" value="DNA polymerase, Y-family, little finger domain"/>
    <property type="match status" value="1"/>
</dbReference>
<evidence type="ECO:0000256" key="4">
    <source>
        <dbReference type="ARBA" id="ARBA00023204"/>
    </source>
</evidence>
<dbReference type="Pfam" id="PF11799">
    <property type="entry name" value="IMS_C"/>
    <property type="match status" value="1"/>
</dbReference>
<accession>Q1K1Q5</accession>
<dbReference type="SUPFAM" id="SSF100879">
    <property type="entry name" value="Lesion bypass DNA polymerase (Y-family), little finger domain"/>
    <property type="match status" value="1"/>
</dbReference>
<dbReference type="Pfam" id="PF13438">
    <property type="entry name" value="DUF4113"/>
    <property type="match status" value="1"/>
</dbReference>
<feature type="domain" description="UmuC" evidence="6">
    <location>
        <begin position="4"/>
        <end position="189"/>
    </location>
</feature>
<dbReference type="InterPro" id="IPR001126">
    <property type="entry name" value="UmuC"/>
</dbReference>
<dbReference type="GO" id="GO:0042276">
    <property type="term" value="P:error-prone translesion synthesis"/>
    <property type="evidence" value="ECO:0007669"/>
    <property type="project" value="TreeGrafter"/>
</dbReference>
<evidence type="ECO:0000313" key="8">
    <source>
        <dbReference type="Proteomes" id="UP000005695"/>
    </source>
</evidence>
<evidence type="ECO:0000256" key="5">
    <source>
        <dbReference type="ARBA" id="ARBA00023236"/>
    </source>
</evidence>
<dbReference type="GO" id="GO:0009432">
    <property type="term" value="P:SOS response"/>
    <property type="evidence" value="ECO:0007669"/>
    <property type="project" value="UniProtKB-KW"/>
</dbReference>
<dbReference type="InterPro" id="IPR050116">
    <property type="entry name" value="DNA_polymerase-Y"/>
</dbReference>
<evidence type="ECO:0000313" key="7">
    <source>
        <dbReference type="EMBL" id="EAT16333.1"/>
    </source>
</evidence>
<keyword evidence="5" id="KW-0742">SOS response</keyword>
<dbReference type="InterPro" id="IPR043502">
    <property type="entry name" value="DNA/RNA_pol_sf"/>
</dbReference>
<dbReference type="RefSeq" id="WP_005998902.1">
    <property type="nucleotide sequence ID" value="NZ_AAEW02000005.1"/>
</dbReference>
<keyword evidence="4" id="KW-0234">DNA repair</keyword>
<keyword evidence="3" id="KW-0741">SOS mutagenesis</keyword>
<evidence type="ECO:0000259" key="6">
    <source>
        <dbReference type="PROSITE" id="PS50173"/>
    </source>
</evidence>
<proteinExistence type="inferred from homology"/>
<dbReference type="GO" id="GO:0006281">
    <property type="term" value="P:DNA repair"/>
    <property type="evidence" value="ECO:0007669"/>
    <property type="project" value="UniProtKB-KW"/>
</dbReference>
<dbReference type="Pfam" id="PF00817">
    <property type="entry name" value="IMS"/>
    <property type="match status" value="1"/>
</dbReference>
<dbReference type="GO" id="GO:0005829">
    <property type="term" value="C:cytosol"/>
    <property type="evidence" value="ECO:0007669"/>
    <property type="project" value="TreeGrafter"/>
</dbReference>
<protein>
    <submittedName>
        <fullName evidence="7">DNA-directed DNA polymerase</fullName>
        <ecNumber evidence="7">2.7.7.7</ecNumber>
    </submittedName>
</protein>
<dbReference type="PANTHER" id="PTHR11076">
    <property type="entry name" value="DNA REPAIR POLYMERASE UMUC / TRANSFERASE FAMILY MEMBER"/>
    <property type="match status" value="1"/>
</dbReference>
<dbReference type="InterPro" id="IPR017961">
    <property type="entry name" value="DNA_pol_Y-fam_little_finger"/>
</dbReference>
<comment type="caution">
    <text evidence="7">The sequence shown here is derived from an EMBL/GenBank/DDBJ whole genome shotgun (WGS) entry which is preliminary data.</text>
</comment>
<comment type="similarity">
    <text evidence="1">Belongs to the DNA polymerase type-Y family.</text>
</comment>
<evidence type="ECO:0000256" key="1">
    <source>
        <dbReference type="ARBA" id="ARBA00010945"/>
    </source>
</evidence>
<keyword evidence="7" id="KW-0239">DNA-directed DNA polymerase</keyword>
<dbReference type="Proteomes" id="UP000005695">
    <property type="component" value="Unassembled WGS sequence"/>
</dbReference>
<dbReference type="OrthoDB" id="9808813at2"/>
<dbReference type="PANTHER" id="PTHR11076:SF34">
    <property type="entry name" value="PROTEIN UMUC"/>
    <property type="match status" value="1"/>
</dbReference>
<reference evidence="7" key="1">
    <citation type="submission" date="2006-05" db="EMBL/GenBank/DDBJ databases">
        <title>Annotation of the draft genome assembly of Desulfuromonas acetoxidans DSM 684.</title>
        <authorList>
            <consortium name="US DOE Joint Genome Institute (JGI-ORNL)"/>
            <person name="Larimer F."/>
            <person name="Land M."/>
            <person name="Hauser L."/>
        </authorList>
    </citation>
    <scope>NUCLEOTIDE SEQUENCE [LARGE SCALE GENOMIC DNA]</scope>
    <source>
        <strain evidence="7">DSM 684</strain>
    </source>
</reference>
<dbReference type="PROSITE" id="PS50173">
    <property type="entry name" value="UMUC"/>
    <property type="match status" value="1"/>
</dbReference>
<keyword evidence="2" id="KW-0227">DNA damage</keyword>
<organism evidence="7 8">
    <name type="scientific">Desulfuromonas acetoxidans (strain DSM 684 / 11070)</name>
    <dbReference type="NCBI Taxonomy" id="281689"/>
    <lineage>
        <taxon>Bacteria</taxon>
        <taxon>Pseudomonadati</taxon>
        <taxon>Thermodesulfobacteriota</taxon>
        <taxon>Desulfuromonadia</taxon>
        <taxon>Desulfuromonadales</taxon>
        <taxon>Desulfuromonadaceae</taxon>
        <taxon>Desulfuromonas</taxon>
    </lineage>
</organism>
<gene>
    <name evidence="7" type="ORF">Dace_1797</name>
</gene>
<dbReference type="CDD" id="cd01700">
    <property type="entry name" value="PolY_Pol_V_umuC"/>
    <property type="match status" value="1"/>
</dbReference>
<dbReference type="AlphaFoldDB" id="Q1K1Q5"/>
<evidence type="ECO:0000256" key="3">
    <source>
        <dbReference type="ARBA" id="ARBA00023199"/>
    </source>
</evidence>
<reference evidence="7" key="2">
    <citation type="submission" date="2006-05" db="EMBL/GenBank/DDBJ databases">
        <title>Sequencing of the draft genome and assembly of Desulfuromonas acetoxidans DSM 684.</title>
        <authorList>
            <consortium name="US DOE Joint Genome Institute (JGI-PGF)"/>
            <person name="Copeland A."/>
            <person name="Lucas S."/>
            <person name="Lapidus A."/>
            <person name="Barry K."/>
            <person name="Detter J.C."/>
            <person name="Glavina del Rio T."/>
            <person name="Hammon N."/>
            <person name="Israni S."/>
            <person name="Dalin E."/>
            <person name="Tice H."/>
            <person name="Bruce D."/>
            <person name="Pitluck S."/>
            <person name="Richardson P."/>
        </authorList>
    </citation>
    <scope>NUCLEOTIDE SEQUENCE [LARGE SCALE GENOMIC DNA]</scope>
    <source>
        <strain evidence="7">DSM 684</strain>
    </source>
</reference>
<evidence type="ECO:0000256" key="2">
    <source>
        <dbReference type="ARBA" id="ARBA00022763"/>
    </source>
</evidence>
<dbReference type="InterPro" id="IPR036775">
    <property type="entry name" value="DNA_pol_Y-fam_lit_finger_sf"/>
</dbReference>
<dbReference type="GO" id="GO:0003887">
    <property type="term" value="F:DNA-directed DNA polymerase activity"/>
    <property type="evidence" value="ECO:0007669"/>
    <property type="project" value="UniProtKB-KW"/>
</dbReference>